<name>A0AA40F3I7_9PEZI</name>
<evidence type="ECO:0000256" key="1">
    <source>
        <dbReference type="SAM" id="MobiDB-lite"/>
    </source>
</evidence>
<gene>
    <name evidence="2" type="ORF">B0T18DRAFT_409060</name>
</gene>
<protein>
    <submittedName>
        <fullName evidence="2">Uncharacterized protein</fullName>
    </submittedName>
</protein>
<evidence type="ECO:0000313" key="2">
    <source>
        <dbReference type="EMBL" id="KAK0750518.1"/>
    </source>
</evidence>
<organism evidence="2 3">
    <name type="scientific">Schizothecium vesticola</name>
    <dbReference type="NCBI Taxonomy" id="314040"/>
    <lineage>
        <taxon>Eukaryota</taxon>
        <taxon>Fungi</taxon>
        <taxon>Dikarya</taxon>
        <taxon>Ascomycota</taxon>
        <taxon>Pezizomycotina</taxon>
        <taxon>Sordariomycetes</taxon>
        <taxon>Sordariomycetidae</taxon>
        <taxon>Sordariales</taxon>
        <taxon>Schizotheciaceae</taxon>
        <taxon>Schizothecium</taxon>
    </lineage>
</organism>
<comment type="caution">
    <text evidence="2">The sequence shown here is derived from an EMBL/GenBank/DDBJ whole genome shotgun (WGS) entry which is preliminary data.</text>
</comment>
<reference evidence="2" key="1">
    <citation type="submission" date="2023-06" db="EMBL/GenBank/DDBJ databases">
        <title>Genome-scale phylogeny and comparative genomics of the fungal order Sordariales.</title>
        <authorList>
            <consortium name="Lawrence Berkeley National Laboratory"/>
            <person name="Hensen N."/>
            <person name="Bonometti L."/>
            <person name="Westerberg I."/>
            <person name="Brannstrom I.O."/>
            <person name="Guillou S."/>
            <person name="Cros-Aarteil S."/>
            <person name="Calhoun S."/>
            <person name="Haridas S."/>
            <person name="Kuo A."/>
            <person name="Mondo S."/>
            <person name="Pangilinan J."/>
            <person name="Riley R."/>
            <person name="LaButti K."/>
            <person name="Andreopoulos B."/>
            <person name="Lipzen A."/>
            <person name="Chen C."/>
            <person name="Yanf M."/>
            <person name="Daum C."/>
            <person name="Ng V."/>
            <person name="Clum A."/>
            <person name="Steindorff A."/>
            <person name="Ohm R."/>
            <person name="Martin F."/>
            <person name="Silar P."/>
            <person name="Natvig D."/>
            <person name="Lalanne C."/>
            <person name="Gautier V."/>
            <person name="Ament-velasquez S.L."/>
            <person name="Kruys A."/>
            <person name="Hutchinson M.I."/>
            <person name="Powell A.J."/>
            <person name="Barry K."/>
            <person name="Miller A.N."/>
            <person name="Grigoriev I.V."/>
            <person name="Debuchy R."/>
            <person name="Gladieux P."/>
            <person name="Thoren M.H."/>
            <person name="Johannesson H."/>
        </authorList>
    </citation>
    <scope>NUCLEOTIDE SEQUENCE</scope>
    <source>
        <strain evidence="2">SMH3187-1</strain>
    </source>
</reference>
<feature type="region of interest" description="Disordered" evidence="1">
    <location>
        <begin position="103"/>
        <end position="130"/>
    </location>
</feature>
<dbReference type="Proteomes" id="UP001172155">
    <property type="component" value="Unassembled WGS sequence"/>
</dbReference>
<dbReference type="EMBL" id="JAUKUD010000003">
    <property type="protein sequence ID" value="KAK0750518.1"/>
    <property type="molecule type" value="Genomic_DNA"/>
</dbReference>
<proteinExistence type="predicted"/>
<sequence length="180" mass="20511">MVIPCICRPWPLPHCGGDGTGERSYSRPIMRGIFFSTWTRFEFWRLFPLLLLKDGVKSVPWELVSLLSGSSVVYSWQGRRYIRSPVSVLGLVEGELRGNMLDRSSSCESSRTPSSVWDSKKGQKHTTPGIRWSSPTQLLIRRLLACLWESERDPEFPSTCGRMWLGDCDISLKWLPSIMG</sequence>
<keyword evidence="3" id="KW-1185">Reference proteome</keyword>
<accession>A0AA40F3I7</accession>
<evidence type="ECO:0000313" key="3">
    <source>
        <dbReference type="Proteomes" id="UP001172155"/>
    </source>
</evidence>
<dbReference type="AlphaFoldDB" id="A0AA40F3I7"/>
<feature type="compositionally biased region" description="Low complexity" evidence="1">
    <location>
        <begin position="104"/>
        <end position="115"/>
    </location>
</feature>